<evidence type="ECO:0000313" key="1">
    <source>
        <dbReference type="EMBL" id="MET3866234.1"/>
    </source>
</evidence>
<evidence type="ECO:0000313" key="2">
    <source>
        <dbReference type="Proteomes" id="UP001549119"/>
    </source>
</evidence>
<dbReference type="EMBL" id="JBEPNW010000002">
    <property type="protein sequence ID" value="MET3866234.1"/>
    <property type="molecule type" value="Genomic_DNA"/>
</dbReference>
<proteinExistence type="predicted"/>
<reference evidence="1 2" key="1">
    <citation type="submission" date="2024-06" db="EMBL/GenBank/DDBJ databases">
        <title>Genomics of switchgrass bacterial isolates.</title>
        <authorList>
            <person name="Shade A."/>
        </authorList>
    </citation>
    <scope>NUCLEOTIDE SEQUENCE [LARGE SCALE GENOMIC DNA]</scope>
    <source>
        <strain evidence="1 2">PvP084</strain>
    </source>
</reference>
<sequence length="74" mass="7975">MTHAGSQYLQYVITAKAPNGVIQQTRVRAASAVVLAKAWLAAGHTDVRIVDPLGKALHPEGYRMAIMKGGKAYR</sequence>
<comment type="caution">
    <text evidence="1">The sequence shown here is derived from an EMBL/GenBank/DDBJ whole genome shotgun (WGS) entry which is preliminary data.</text>
</comment>
<name>A0ABV2NI89_9HYPH</name>
<dbReference type="Proteomes" id="UP001549119">
    <property type="component" value="Unassembled WGS sequence"/>
</dbReference>
<protein>
    <submittedName>
        <fullName evidence="1">Uncharacterized protein</fullName>
    </submittedName>
</protein>
<dbReference type="RefSeq" id="WP_071000066.1">
    <property type="nucleotide sequence ID" value="NZ_JBEPNV010000001.1"/>
</dbReference>
<organism evidence="1 2">
    <name type="scientific">Methylobacterium radiotolerans</name>
    <dbReference type="NCBI Taxonomy" id="31998"/>
    <lineage>
        <taxon>Bacteria</taxon>
        <taxon>Pseudomonadati</taxon>
        <taxon>Pseudomonadota</taxon>
        <taxon>Alphaproteobacteria</taxon>
        <taxon>Hyphomicrobiales</taxon>
        <taxon>Methylobacteriaceae</taxon>
        <taxon>Methylobacterium</taxon>
    </lineage>
</organism>
<keyword evidence="2" id="KW-1185">Reference proteome</keyword>
<accession>A0ABV2NI89</accession>
<gene>
    <name evidence="1" type="ORF">ABIC20_003543</name>
</gene>